<evidence type="ECO:0000256" key="1">
    <source>
        <dbReference type="SAM" id="MobiDB-lite"/>
    </source>
</evidence>
<keyword evidence="3" id="KW-1185">Reference proteome</keyword>
<name>A0AAF0EGM6_9BASI</name>
<sequence>MSEASPAQAPDGALGTLPALVLTPADHHDGPEEGHDEPMQRRGSLPVLLHPAPITPFVPDIERWTPAPESPKTRTSPRFAAPPARRASPASLPPPAPLPPLPHLDKEQKEAQIKLNKVTRQKHNARAWRKWTGLKAMGSVSNSVAQLPSKLAPDGADAPAAPIRASVDVDTGTGTQVQSIGIMHANPSLENLSSVSSRDASAATGTPRPRSGSASTSPMLGGLGPSTLPSLLLEARRSIGPESTVSQRNSLVDDQFRHAMSALLDSGDSTPSAPRSPAEGLSPGPSKLDLPSSVAPLPDVSPRTSAPSLEAPRPVAPSQLLHLPWDDMPDDSDSSQDFETEALEPEVFEFMQTLSLAHGAGLTNKEKLAMMRQARKMQTDAGEDAGHRRESSFRAQWGHALRSSRSRGGDDASSGMFSMARTPSPPTDNVGTKLRSMLGTPARSDVSDARSLPNTPGRENLGAGARPRMWKRRKRRAWNEALALSDVEGDDDDEHMHARSENRVVLSPLPPDAEPEFVYDLLHENQRGMVFFGVSKRFSSNVLFLTDPAPWTDAHGVNTALNTSTFQLPDSSWEWVHPTWMVDMTGDTDEDGWQYSGSFTGLKFWRRPIAVASKPGLRRWWQQLHMSAYTRDQNHRAKQQDKEAERADEGLEAMMRSIRMRSLKWSGVPTMFTFVRRRRWVRLRRRAALVRLSDGVTLMAADGTTSVRPRKEVLDASLPEPPPLSASRDEGTAPSCSDVLLAKQRLLRLLPFFLIPPDQVSEILPPGLPPIYELDAWSRHFRLILEQETYLQNPFFALGWVHRWLARPDLASLTRDLRHQERDYQKAYQEAPWDLPPLPRKPSPGSKFDASMGPQGLRSTCSHRHIFYQHDNLPRYTPAECLLLSEAEPSKALPSIVRWAVVEHNFKMVCLLMRLCSIDRLRVDLWLMWLGLHASEDLPSGCEGDVGGPLAMLQHEWRRHREVVHRMQALGSTPAMFSPLVERILRKRIHDYTRSDAILLDVWDVIVAHLPDILDMLEQQYSRDQLLGHIRRLSETELSLEPSEANQQVCQHQGDPRWRVLRDGVVQLPVVPYL</sequence>
<evidence type="ECO:0000313" key="2">
    <source>
        <dbReference type="EMBL" id="WFD26082.1"/>
    </source>
</evidence>
<feature type="compositionally biased region" description="Basic and acidic residues" evidence="1">
    <location>
        <begin position="25"/>
        <end position="40"/>
    </location>
</feature>
<dbReference type="EMBL" id="CP119893">
    <property type="protein sequence ID" value="WFD26082.1"/>
    <property type="molecule type" value="Genomic_DNA"/>
</dbReference>
<dbReference type="AlphaFoldDB" id="A0AAF0EGM6"/>
<feature type="region of interest" description="Disordered" evidence="1">
    <location>
        <begin position="186"/>
        <end position="228"/>
    </location>
</feature>
<feature type="compositionally biased region" description="Low complexity" evidence="1">
    <location>
        <begin position="217"/>
        <end position="228"/>
    </location>
</feature>
<organism evidence="2 3">
    <name type="scientific">Malassezia nana</name>
    <dbReference type="NCBI Taxonomy" id="180528"/>
    <lineage>
        <taxon>Eukaryota</taxon>
        <taxon>Fungi</taxon>
        <taxon>Dikarya</taxon>
        <taxon>Basidiomycota</taxon>
        <taxon>Ustilaginomycotina</taxon>
        <taxon>Malasseziomycetes</taxon>
        <taxon>Malasseziales</taxon>
        <taxon>Malasseziaceae</taxon>
        <taxon>Malassezia</taxon>
    </lineage>
</organism>
<proteinExistence type="predicted"/>
<dbReference type="Proteomes" id="UP001213623">
    <property type="component" value="Chromosome 2"/>
</dbReference>
<feature type="region of interest" description="Disordered" evidence="1">
    <location>
        <begin position="264"/>
        <end position="314"/>
    </location>
</feature>
<reference evidence="2" key="1">
    <citation type="submission" date="2023-03" db="EMBL/GenBank/DDBJ databases">
        <title>Mating type loci evolution in Malassezia.</title>
        <authorList>
            <person name="Coelho M.A."/>
        </authorList>
    </citation>
    <scope>NUCLEOTIDE SEQUENCE</scope>
    <source>
        <strain evidence="2">CBS 9557</strain>
    </source>
</reference>
<feature type="region of interest" description="Disordered" evidence="1">
    <location>
        <begin position="380"/>
        <end position="468"/>
    </location>
</feature>
<gene>
    <name evidence="2" type="ORF">MNAN1_001057</name>
</gene>
<feature type="compositionally biased region" description="Low complexity" evidence="1">
    <location>
        <begin position="76"/>
        <end position="90"/>
    </location>
</feature>
<feature type="compositionally biased region" description="Pro residues" evidence="1">
    <location>
        <begin position="91"/>
        <end position="102"/>
    </location>
</feature>
<feature type="region of interest" description="Disordered" evidence="1">
    <location>
        <begin position="1"/>
        <end position="103"/>
    </location>
</feature>
<feature type="compositionally biased region" description="Polar residues" evidence="1">
    <location>
        <begin position="188"/>
        <end position="199"/>
    </location>
</feature>
<accession>A0AAF0EGM6</accession>
<protein>
    <submittedName>
        <fullName evidence="2">Uncharacterized protein</fullName>
    </submittedName>
</protein>
<evidence type="ECO:0000313" key="3">
    <source>
        <dbReference type="Proteomes" id="UP001213623"/>
    </source>
</evidence>